<accession>A0A1U7CJH6</accession>
<evidence type="ECO:0000313" key="1">
    <source>
        <dbReference type="EMBL" id="APW59057.1"/>
    </source>
</evidence>
<dbReference type="AlphaFoldDB" id="A0A1U7CJH6"/>
<dbReference type="Proteomes" id="UP000186309">
    <property type="component" value="Chromosome"/>
</dbReference>
<dbReference type="RefSeq" id="WP_145951936.1">
    <property type="nucleotide sequence ID" value="NZ_CP019082.1"/>
</dbReference>
<dbReference type="KEGG" id="pbor:BSF38_00471"/>
<dbReference type="OrthoDB" id="299013at2"/>
<reference evidence="2" key="1">
    <citation type="submission" date="2016-12" db="EMBL/GenBank/DDBJ databases">
        <title>Comparative genomics of four Isosphaeraceae planctomycetes: a common pool of plasmids and glycoside hydrolase genes.</title>
        <authorList>
            <person name="Ivanova A."/>
        </authorList>
    </citation>
    <scope>NUCLEOTIDE SEQUENCE [LARGE SCALE GENOMIC DNA]</scope>
    <source>
        <strain evidence="2">PX4</strain>
    </source>
</reference>
<evidence type="ECO:0000313" key="2">
    <source>
        <dbReference type="Proteomes" id="UP000186309"/>
    </source>
</evidence>
<dbReference type="STRING" id="1387353.BSF38_00471"/>
<organism evidence="1 2">
    <name type="scientific">Paludisphaera borealis</name>
    <dbReference type="NCBI Taxonomy" id="1387353"/>
    <lineage>
        <taxon>Bacteria</taxon>
        <taxon>Pseudomonadati</taxon>
        <taxon>Planctomycetota</taxon>
        <taxon>Planctomycetia</taxon>
        <taxon>Isosphaerales</taxon>
        <taxon>Isosphaeraceae</taxon>
        <taxon>Paludisphaera</taxon>
    </lineage>
</organism>
<protein>
    <submittedName>
        <fullName evidence="1">Uncharacterized protein</fullName>
    </submittedName>
</protein>
<gene>
    <name evidence="1" type="ORF">BSF38_00471</name>
</gene>
<keyword evidence="2" id="KW-1185">Reference proteome</keyword>
<name>A0A1U7CJH6_9BACT</name>
<proteinExistence type="predicted"/>
<sequence length="149" mass="16914">MRPRTRACLIAIPVCTILAFVLPVRSDHDWIDPVSGSMKFRTSLLFIPVKTRIEQSELERWIVAHEGAHVSQWRSLSDVASTISGQVIARGCNLSPAIHQFHVRDLNTRFVRNATDAEIAEFVRVMRHGTRDEQAQAVDEASKILDRRD</sequence>
<dbReference type="EMBL" id="CP019082">
    <property type="protein sequence ID" value="APW59057.1"/>
    <property type="molecule type" value="Genomic_DNA"/>
</dbReference>